<dbReference type="SUPFAM" id="SSF56954">
    <property type="entry name" value="Outer membrane efflux proteins (OEP)"/>
    <property type="match status" value="1"/>
</dbReference>
<dbReference type="Proteomes" id="UP000241868">
    <property type="component" value="Unassembled WGS sequence"/>
</dbReference>
<dbReference type="PANTHER" id="PTHR30203">
    <property type="entry name" value="OUTER MEMBRANE CATION EFFLUX PROTEIN"/>
    <property type="match status" value="1"/>
</dbReference>
<evidence type="ECO:0000256" key="7">
    <source>
        <dbReference type="ARBA" id="ARBA00023139"/>
    </source>
</evidence>
<evidence type="ECO:0000256" key="1">
    <source>
        <dbReference type="ARBA" id="ARBA00004370"/>
    </source>
</evidence>
<evidence type="ECO:0000256" key="2">
    <source>
        <dbReference type="ARBA" id="ARBA00007613"/>
    </source>
</evidence>
<dbReference type="Gene3D" id="1.20.1600.10">
    <property type="entry name" value="Outer membrane efflux proteins (OEP)"/>
    <property type="match status" value="1"/>
</dbReference>
<dbReference type="NCBIfam" id="TIGR01845">
    <property type="entry name" value="outer_NodT"/>
    <property type="match status" value="1"/>
</dbReference>
<organism evidence="10 11">
    <name type="scientific">Neisseria iguanae</name>
    <dbReference type="NCBI Taxonomy" id="90242"/>
    <lineage>
        <taxon>Bacteria</taxon>
        <taxon>Pseudomonadati</taxon>
        <taxon>Pseudomonadota</taxon>
        <taxon>Betaproteobacteria</taxon>
        <taxon>Neisseriales</taxon>
        <taxon>Neisseriaceae</taxon>
        <taxon>Neisseria</taxon>
    </lineage>
</organism>
<dbReference type="PROSITE" id="PS51257">
    <property type="entry name" value="PROKAR_LIPOPROTEIN"/>
    <property type="match status" value="1"/>
</dbReference>
<evidence type="ECO:0000313" key="11">
    <source>
        <dbReference type="Proteomes" id="UP000241868"/>
    </source>
</evidence>
<name>A0A2P7TYK9_9NEIS</name>
<protein>
    <recommendedName>
        <fullName evidence="12">RND transporter</fullName>
    </recommendedName>
</protein>
<gene>
    <name evidence="10" type="ORF">C7N83_10190</name>
</gene>
<keyword evidence="8 9" id="KW-0449">Lipoprotein</keyword>
<dbReference type="GO" id="GO:0005886">
    <property type="term" value="C:plasma membrane"/>
    <property type="evidence" value="ECO:0007669"/>
    <property type="project" value="UniProtKB-SubCell"/>
</dbReference>
<comment type="caution">
    <text evidence="10">The sequence shown here is derived from an EMBL/GenBank/DDBJ whole genome shotgun (WGS) entry which is preliminary data.</text>
</comment>
<dbReference type="AlphaFoldDB" id="A0A2P7TYK9"/>
<dbReference type="RefSeq" id="WP_106742472.1">
    <property type="nucleotide sequence ID" value="NZ_PXYY01000073.1"/>
</dbReference>
<evidence type="ECO:0000256" key="3">
    <source>
        <dbReference type="ARBA" id="ARBA00022452"/>
    </source>
</evidence>
<comment type="similarity">
    <text evidence="2 9">Belongs to the outer membrane factor (OMF) (TC 1.B.17) family.</text>
</comment>
<sequence>MKFRIVKTGMYIIAAAMLAACAQFGKQAPLEKPTVHSLSQDNSVLGQDSWWLQLQDKKLNTLIARAIRTSPDLRMAKARFEQAQSQLGITEAVDKMQLGLIGKGIAMYAAPKPVSTHGKTDRHLLFANVAVQGSWTFDFWGKNREQLASILGQRQAVLYEAHQSRIALAHAVAAQYFAWQSLVEQQALAEQRMALADKMLQLAKRRIGAKLMPSESVYPIELAQQKLELEKLALAQKQLKVRHSLAALTGTTPMELTVSMPEKLANAPVLPVGKLHADLLAARPDVAAQKALLSARLHKVKSTEAEFYPNIELKVLAGLGHIDAFNVIRGKASGMLGVVPALNLPIFTSGALQSRLAGKRAAYNEQVAVYDRAVLNAMRAAADAIADYESLQKQKPVWEKMLKTSDKSVRAAQGRVKAGLENGLSVLKQQDEAVQLKMNQVQQQAQLLTAWSNVHMQLGGGFKIGK</sequence>
<keyword evidence="4 9" id="KW-0812">Transmembrane</keyword>
<evidence type="ECO:0008006" key="12">
    <source>
        <dbReference type="Google" id="ProtNLM"/>
    </source>
</evidence>
<dbReference type="Gene3D" id="2.20.200.10">
    <property type="entry name" value="Outer membrane efflux proteins (OEP)"/>
    <property type="match status" value="1"/>
</dbReference>
<keyword evidence="11" id="KW-1185">Reference proteome</keyword>
<evidence type="ECO:0000256" key="4">
    <source>
        <dbReference type="ARBA" id="ARBA00022692"/>
    </source>
</evidence>
<evidence type="ECO:0000256" key="8">
    <source>
        <dbReference type="ARBA" id="ARBA00023288"/>
    </source>
</evidence>
<dbReference type="GO" id="GO:0015562">
    <property type="term" value="F:efflux transmembrane transporter activity"/>
    <property type="evidence" value="ECO:0007669"/>
    <property type="project" value="InterPro"/>
</dbReference>
<dbReference type="InterPro" id="IPR010131">
    <property type="entry name" value="MdtP/NodT-like"/>
</dbReference>
<evidence type="ECO:0000256" key="6">
    <source>
        <dbReference type="ARBA" id="ARBA00023136"/>
    </source>
</evidence>
<keyword evidence="6 9" id="KW-0472">Membrane</keyword>
<accession>A0A2P7TYK9</accession>
<dbReference type="PANTHER" id="PTHR30203:SF20">
    <property type="entry name" value="MULTIDRUG RESISTANCE OUTER MEMBRANE PROTEIN MDTP-RELATED"/>
    <property type="match status" value="1"/>
</dbReference>
<keyword evidence="5 9" id="KW-0732">Signal</keyword>
<keyword evidence="7 9" id="KW-0564">Palmitate</keyword>
<dbReference type="EMBL" id="PXYY01000073">
    <property type="protein sequence ID" value="PSJ79785.1"/>
    <property type="molecule type" value="Genomic_DNA"/>
</dbReference>
<evidence type="ECO:0000256" key="9">
    <source>
        <dbReference type="RuleBase" id="RU362097"/>
    </source>
</evidence>
<dbReference type="Pfam" id="PF02321">
    <property type="entry name" value="OEP"/>
    <property type="match status" value="2"/>
</dbReference>
<feature type="signal peptide" evidence="9">
    <location>
        <begin position="1"/>
        <end position="22"/>
    </location>
</feature>
<evidence type="ECO:0000256" key="5">
    <source>
        <dbReference type="ARBA" id="ARBA00022729"/>
    </source>
</evidence>
<proteinExistence type="inferred from homology"/>
<comment type="subcellular location">
    <subcellularLocation>
        <location evidence="9">Cell membrane</location>
        <topology evidence="9">Lipid-anchor</topology>
    </subcellularLocation>
    <subcellularLocation>
        <location evidence="1">Membrane</location>
    </subcellularLocation>
</comment>
<dbReference type="OrthoDB" id="9770517at2"/>
<feature type="chain" id="PRO_5015022269" description="RND transporter" evidence="9">
    <location>
        <begin position="23"/>
        <end position="466"/>
    </location>
</feature>
<evidence type="ECO:0000313" key="10">
    <source>
        <dbReference type="EMBL" id="PSJ79785.1"/>
    </source>
</evidence>
<reference evidence="10 11" key="1">
    <citation type="submission" date="2018-03" db="EMBL/GenBank/DDBJ databases">
        <title>Neisseria weixii sp. nov., isolated from the intestinal contents of Tibetan Plateau pika (Ochotona curzoniae) in Yushu, Qinghai Province, China.</title>
        <authorList>
            <person name="Gui Z."/>
        </authorList>
    </citation>
    <scope>NUCLEOTIDE SEQUENCE [LARGE SCALE GENOMIC DNA]</scope>
    <source>
        <strain evidence="10 11">ATCC 51483</strain>
    </source>
</reference>
<dbReference type="InterPro" id="IPR003423">
    <property type="entry name" value="OMP_efflux"/>
</dbReference>
<keyword evidence="3 9" id="KW-1134">Transmembrane beta strand</keyword>